<evidence type="ECO:0000313" key="1">
    <source>
        <dbReference type="EMBL" id="JAS47335.1"/>
    </source>
</evidence>
<feature type="non-terminal residue" evidence="1">
    <location>
        <position position="1"/>
    </location>
</feature>
<sequence>GPMLNVLKEGVGGVSRTCDLGYGGFSMLYEASTLTSHPPHCLPLFSQIMKEASVAVLDILSMNVFLCFLDNPRLFKRWCMDFPGSPLAPISTANPNIFRTV</sequence>
<dbReference type="EMBL" id="GECZ01022434">
    <property type="protein sequence ID" value="JAS47335.1"/>
    <property type="molecule type" value="Transcribed_RNA"/>
</dbReference>
<gene>
    <name evidence="1" type="ORF">g.41359</name>
</gene>
<feature type="non-terminal residue" evidence="1">
    <location>
        <position position="101"/>
    </location>
</feature>
<dbReference type="AlphaFoldDB" id="A0A1B6FAY0"/>
<proteinExistence type="predicted"/>
<accession>A0A1B6FAY0</accession>
<name>A0A1B6FAY0_9HEMI</name>
<organism evidence="1">
    <name type="scientific">Cuerna arida</name>
    <dbReference type="NCBI Taxonomy" id="1464854"/>
    <lineage>
        <taxon>Eukaryota</taxon>
        <taxon>Metazoa</taxon>
        <taxon>Ecdysozoa</taxon>
        <taxon>Arthropoda</taxon>
        <taxon>Hexapoda</taxon>
        <taxon>Insecta</taxon>
        <taxon>Pterygota</taxon>
        <taxon>Neoptera</taxon>
        <taxon>Paraneoptera</taxon>
        <taxon>Hemiptera</taxon>
        <taxon>Auchenorrhyncha</taxon>
        <taxon>Membracoidea</taxon>
        <taxon>Cicadellidae</taxon>
        <taxon>Cicadellinae</taxon>
        <taxon>Proconiini</taxon>
        <taxon>Cuerna</taxon>
    </lineage>
</organism>
<reference evidence="1" key="1">
    <citation type="submission" date="2015-11" db="EMBL/GenBank/DDBJ databases">
        <title>De novo transcriptome assembly of four potential Pierce s Disease insect vectors from Arizona vineyards.</title>
        <authorList>
            <person name="Tassone E.E."/>
        </authorList>
    </citation>
    <scope>NUCLEOTIDE SEQUENCE</scope>
</reference>
<protein>
    <submittedName>
        <fullName evidence="1">Uncharacterized protein</fullName>
    </submittedName>
</protein>